<proteinExistence type="predicted"/>
<protein>
    <submittedName>
        <fullName evidence="2">Uncharacterized protein LOC105431959</fullName>
    </submittedName>
</protein>
<accession>A0A6I9WMW3</accession>
<dbReference type="GeneID" id="105431959"/>
<evidence type="ECO:0000313" key="1">
    <source>
        <dbReference type="Proteomes" id="UP000504615"/>
    </source>
</evidence>
<dbReference type="RefSeq" id="XP_011644797.1">
    <property type="nucleotide sequence ID" value="XM_011646495.2"/>
</dbReference>
<gene>
    <name evidence="2" type="primary">LOC105431959</name>
</gene>
<organism evidence="1 2">
    <name type="scientific">Pogonomyrmex barbatus</name>
    <name type="common">red harvester ant</name>
    <dbReference type="NCBI Taxonomy" id="144034"/>
    <lineage>
        <taxon>Eukaryota</taxon>
        <taxon>Metazoa</taxon>
        <taxon>Ecdysozoa</taxon>
        <taxon>Arthropoda</taxon>
        <taxon>Hexapoda</taxon>
        <taxon>Insecta</taxon>
        <taxon>Pterygota</taxon>
        <taxon>Neoptera</taxon>
        <taxon>Endopterygota</taxon>
        <taxon>Hymenoptera</taxon>
        <taxon>Apocrita</taxon>
        <taxon>Aculeata</taxon>
        <taxon>Formicoidea</taxon>
        <taxon>Formicidae</taxon>
        <taxon>Myrmicinae</taxon>
        <taxon>Pogonomyrmex</taxon>
    </lineage>
</organism>
<dbReference type="AlphaFoldDB" id="A0A6I9WMW3"/>
<dbReference type="KEGG" id="pbar:105431959"/>
<sequence length="101" mass="11943">MYGLYKERDKYFVQIRNMCNKKKLITQNGKCEMLNRIAKNLNTRIPLMRLSATKNCNDVNAYKLKCNLGLKSNFQTLPNKDISTDKLLKQNNILFDIYIYK</sequence>
<keyword evidence="1" id="KW-1185">Reference proteome</keyword>
<name>A0A6I9WMW3_9HYME</name>
<evidence type="ECO:0000313" key="2">
    <source>
        <dbReference type="RefSeq" id="XP_011644797.1"/>
    </source>
</evidence>
<reference evidence="2" key="1">
    <citation type="submission" date="2025-08" db="UniProtKB">
        <authorList>
            <consortium name="RefSeq"/>
        </authorList>
    </citation>
    <scope>IDENTIFICATION</scope>
</reference>
<dbReference type="Proteomes" id="UP000504615">
    <property type="component" value="Unplaced"/>
</dbReference>